<dbReference type="EMBL" id="BRXS01000002">
    <property type="protein sequence ID" value="GLC24699.1"/>
    <property type="molecule type" value="Genomic_DNA"/>
</dbReference>
<protein>
    <submittedName>
        <fullName evidence="2">Uncharacterized protein</fullName>
    </submittedName>
</protein>
<comment type="caution">
    <text evidence="2">The sequence shown here is derived from an EMBL/GenBank/DDBJ whole genome shotgun (WGS) entry which is preliminary data.</text>
</comment>
<gene>
    <name evidence="2" type="ORF">rosag_12120</name>
</gene>
<evidence type="ECO:0000313" key="2">
    <source>
        <dbReference type="EMBL" id="GLC24699.1"/>
    </source>
</evidence>
<feature type="region of interest" description="Disordered" evidence="1">
    <location>
        <begin position="1"/>
        <end position="44"/>
    </location>
</feature>
<evidence type="ECO:0000313" key="3">
    <source>
        <dbReference type="Proteomes" id="UP001161325"/>
    </source>
</evidence>
<keyword evidence="3" id="KW-1185">Reference proteome</keyword>
<accession>A0AA37Q1M0</accession>
<organism evidence="2 3">
    <name type="scientific">Roseisolibacter agri</name>
    <dbReference type="NCBI Taxonomy" id="2014610"/>
    <lineage>
        <taxon>Bacteria</taxon>
        <taxon>Pseudomonadati</taxon>
        <taxon>Gemmatimonadota</taxon>
        <taxon>Gemmatimonadia</taxon>
        <taxon>Gemmatimonadales</taxon>
        <taxon>Gemmatimonadaceae</taxon>
        <taxon>Roseisolibacter</taxon>
    </lineage>
</organism>
<feature type="compositionally biased region" description="Basic and acidic residues" evidence="1">
    <location>
        <begin position="19"/>
        <end position="33"/>
    </location>
</feature>
<name>A0AA37Q1M0_9BACT</name>
<dbReference type="Proteomes" id="UP001161325">
    <property type="component" value="Unassembled WGS sequence"/>
</dbReference>
<evidence type="ECO:0000256" key="1">
    <source>
        <dbReference type="SAM" id="MobiDB-lite"/>
    </source>
</evidence>
<reference evidence="2" key="1">
    <citation type="submission" date="2022-08" db="EMBL/GenBank/DDBJ databases">
        <title>Draft genome sequencing of Roseisolibacter agri AW1220.</title>
        <authorList>
            <person name="Tobiishi Y."/>
            <person name="Tonouchi A."/>
        </authorList>
    </citation>
    <scope>NUCLEOTIDE SEQUENCE</scope>
    <source>
        <strain evidence="2">AW1220</strain>
    </source>
</reference>
<proteinExistence type="predicted"/>
<sequence length="70" mass="7599">MPLGSGDAPGRHARRTRRLTQDSRGAGRRDRWRPPGVHGRGWRLPAGLYETQRAPISHAAAHVPSGARAA</sequence>
<dbReference type="AlphaFoldDB" id="A0AA37Q1M0"/>